<reference evidence="2" key="1">
    <citation type="journal article" date="2019" name="bioRxiv">
        <title>The Genome of the Zebra Mussel, Dreissena polymorpha: A Resource for Invasive Species Research.</title>
        <authorList>
            <person name="McCartney M.A."/>
            <person name="Auch B."/>
            <person name="Kono T."/>
            <person name="Mallez S."/>
            <person name="Zhang Y."/>
            <person name="Obille A."/>
            <person name="Becker A."/>
            <person name="Abrahante J.E."/>
            <person name="Garbe J."/>
            <person name="Badalamenti J.P."/>
            <person name="Herman A."/>
            <person name="Mangelson H."/>
            <person name="Liachko I."/>
            <person name="Sullivan S."/>
            <person name="Sone E.D."/>
            <person name="Koren S."/>
            <person name="Silverstein K.A.T."/>
            <person name="Beckman K.B."/>
            <person name="Gohl D.M."/>
        </authorList>
    </citation>
    <scope>NUCLEOTIDE SEQUENCE</scope>
    <source>
        <strain evidence="2">Duluth1</strain>
        <tissue evidence="2">Whole animal</tissue>
    </source>
</reference>
<evidence type="ECO:0000313" key="2">
    <source>
        <dbReference type="EMBL" id="KAH3739510.1"/>
    </source>
</evidence>
<dbReference type="EMBL" id="JAIWYP010000011">
    <property type="protein sequence ID" value="KAH3739510.1"/>
    <property type="molecule type" value="Genomic_DNA"/>
</dbReference>
<feature type="compositionally biased region" description="Basic and acidic residues" evidence="1">
    <location>
        <begin position="16"/>
        <end position="26"/>
    </location>
</feature>
<dbReference type="AlphaFoldDB" id="A0A9D4HXZ1"/>
<comment type="caution">
    <text evidence="2">The sequence shown here is derived from an EMBL/GenBank/DDBJ whole genome shotgun (WGS) entry which is preliminary data.</text>
</comment>
<gene>
    <name evidence="2" type="ORF">DPMN_046162</name>
</gene>
<dbReference type="Proteomes" id="UP000828390">
    <property type="component" value="Unassembled WGS sequence"/>
</dbReference>
<accession>A0A9D4HXZ1</accession>
<organism evidence="2 3">
    <name type="scientific">Dreissena polymorpha</name>
    <name type="common">Zebra mussel</name>
    <name type="synonym">Mytilus polymorpha</name>
    <dbReference type="NCBI Taxonomy" id="45954"/>
    <lineage>
        <taxon>Eukaryota</taxon>
        <taxon>Metazoa</taxon>
        <taxon>Spiralia</taxon>
        <taxon>Lophotrochozoa</taxon>
        <taxon>Mollusca</taxon>
        <taxon>Bivalvia</taxon>
        <taxon>Autobranchia</taxon>
        <taxon>Heteroconchia</taxon>
        <taxon>Euheterodonta</taxon>
        <taxon>Imparidentia</taxon>
        <taxon>Neoheterodontei</taxon>
        <taxon>Myida</taxon>
        <taxon>Dreissenoidea</taxon>
        <taxon>Dreissenidae</taxon>
        <taxon>Dreissena</taxon>
    </lineage>
</organism>
<feature type="compositionally biased region" description="Polar residues" evidence="1">
    <location>
        <begin position="1"/>
        <end position="15"/>
    </location>
</feature>
<name>A0A9D4HXZ1_DREPO</name>
<reference evidence="2" key="2">
    <citation type="submission" date="2020-11" db="EMBL/GenBank/DDBJ databases">
        <authorList>
            <person name="McCartney M.A."/>
            <person name="Auch B."/>
            <person name="Kono T."/>
            <person name="Mallez S."/>
            <person name="Becker A."/>
            <person name="Gohl D.M."/>
            <person name="Silverstein K.A.T."/>
            <person name="Koren S."/>
            <person name="Bechman K.B."/>
            <person name="Herman A."/>
            <person name="Abrahante J.E."/>
            <person name="Garbe J."/>
        </authorList>
    </citation>
    <scope>NUCLEOTIDE SEQUENCE</scope>
    <source>
        <strain evidence="2">Duluth1</strain>
        <tissue evidence="2">Whole animal</tissue>
    </source>
</reference>
<evidence type="ECO:0000256" key="1">
    <source>
        <dbReference type="SAM" id="MobiDB-lite"/>
    </source>
</evidence>
<proteinExistence type="predicted"/>
<feature type="region of interest" description="Disordered" evidence="1">
    <location>
        <begin position="1"/>
        <end position="26"/>
    </location>
</feature>
<sequence length="65" mass="7438">MITSYTSISTASCQRQNKEDPMDLDHEDRMDLDHEDRMDLVLVAKSSKTVVGLYKSLVRDMTDSD</sequence>
<protein>
    <submittedName>
        <fullName evidence="2">Uncharacterized protein</fullName>
    </submittedName>
</protein>
<evidence type="ECO:0000313" key="3">
    <source>
        <dbReference type="Proteomes" id="UP000828390"/>
    </source>
</evidence>
<keyword evidence="3" id="KW-1185">Reference proteome</keyword>